<evidence type="ECO:0000313" key="2">
    <source>
        <dbReference type="EMBL" id="MQY48417.1"/>
    </source>
</evidence>
<evidence type="ECO:0000313" key="3">
    <source>
        <dbReference type="Proteomes" id="UP000435138"/>
    </source>
</evidence>
<protein>
    <submittedName>
        <fullName evidence="2">Uncharacterized protein</fullName>
    </submittedName>
</protein>
<proteinExistence type="predicted"/>
<sequence length="266" mass="29728">MSFGRKPSHDREPAEPAARPWRSLGMIANSMLILLFVLPIVTSASIFLAVNFQLWKGFGSFDPLSWRIERAHNENGVVSGDDPEQLKALYRKLQSMTASRDAAQRSDAVHIVFQFFEDRAPHRRVNLDLSDIGDAAAVFVSDRPVMWGIEGAAGIRAKIGFEGPFAFDLDNAHDGLLAGFRVGVFGAGGTASPQDYLEFRKGRAQMHTVCSAVLRWQRYFGVDKTRVFVWSVRNAQQIVVKDRSVLVDGRSNPDFRGIARTCTRWN</sequence>
<dbReference type="EMBL" id="WIXI01000048">
    <property type="protein sequence ID" value="MQY48417.1"/>
    <property type="molecule type" value="Genomic_DNA"/>
</dbReference>
<name>A0A6A8AF59_9HYPH</name>
<evidence type="ECO:0000256" key="1">
    <source>
        <dbReference type="SAM" id="Phobius"/>
    </source>
</evidence>
<gene>
    <name evidence="2" type="ORF">GAO09_20500</name>
</gene>
<feature type="transmembrane region" description="Helical" evidence="1">
    <location>
        <begin position="32"/>
        <end position="55"/>
    </location>
</feature>
<accession>A0A6A8AF59</accession>
<keyword evidence="1" id="KW-0472">Membrane</keyword>
<comment type="caution">
    <text evidence="2">The sequence shown here is derived from an EMBL/GenBank/DDBJ whole genome shotgun (WGS) entry which is preliminary data.</text>
</comment>
<keyword evidence="3" id="KW-1185">Reference proteome</keyword>
<keyword evidence="1" id="KW-0812">Transmembrane</keyword>
<reference evidence="2 3" key="1">
    <citation type="submission" date="2019-11" db="EMBL/GenBank/DDBJ databases">
        <title>Genome analysis of Rhizobacterium cereale a novel genus and species isolated from maize roots in North Spain.</title>
        <authorList>
            <person name="Menendez E."/>
            <person name="Flores-Felix J.D."/>
            <person name="Ramirez-Bahena M.-H."/>
            <person name="Igual J.M."/>
            <person name="Garcia-Fraile P."/>
            <person name="Peix A."/>
            <person name="Velazquez E."/>
        </authorList>
    </citation>
    <scope>NUCLEOTIDE SEQUENCE [LARGE SCALE GENOMIC DNA]</scope>
    <source>
        <strain evidence="2 3">RZME27</strain>
    </source>
</reference>
<keyword evidence="1" id="KW-1133">Transmembrane helix</keyword>
<dbReference type="RefSeq" id="WP_153356796.1">
    <property type="nucleotide sequence ID" value="NZ_WIXI01000048.1"/>
</dbReference>
<dbReference type="Proteomes" id="UP000435138">
    <property type="component" value="Unassembled WGS sequence"/>
</dbReference>
<organism evidence="2 3">
    <name type="scientific">Endobacterium cereale</name>
    <dbReference type="NCBI Taxonomy" id="2663029"/>
    <lineage>
        <taxon>Bacteria</taxon>
        <taxon>Pseudomonadati</taxon>
        <taxon>Pseudomonadota</taxon>
        <taxon>Alphaproteobacteria</taxon>
        <taxon>Hyphomicrobiales</taxon>
        <taxon>Rhizobiaceae</taxon>
        <taxon>Endobacterium</taxon>
    </lineage>
</organism>
<dbReference type="AlphaFoldDB" id="A0A6A8AF59"/>